<keyword evidence="2" id="KW-1185">Reference proteome</keyword>
<dbReference type="AlphaFoldDB" id="A0A1J8R5A1"/>
<evidence type="ECO:0000313" key="2">
    <source>
        <dbReference type="Proteomes" id="UP000183567"/>
    </source>
</evidence>
<dbReference type="Proteomes" id="UP000183567">
    <property type="component" value="Unassembled WGS sequence"/>
</dbReference>
<evidence type="ECO:0000313" key="1">
    <source>
        <dbReference type="EMBL" id="OJA19092.1"/>
    </source>
</evidence>
<name>A0A1J8R5A1_9AGAM</name>
<gene>
    <name evidence="1" type="ORF">AZE42_13749</name>
</gene>
<dbReference type="EMBL" id="LVVM01001185">
    <property type="protein sequence ID" value="OJA19092.1"/>
    <property type="molecule type" value="Genomic_DNA"/>
</dbReference>
<comment type="caution">
    <text evidence="1">The sequence shown here is derived from an EMBL/GenBank/DDBJ whole genome shotgun (WGS) entry which is preliminary data.</text>
</comment>
<reference evidence="1 2" key="1">
    <citation type="submission" date="2016-03" db="EMBL/GenBank/DDBJ databases">
        <title>Comparative genomics of the ectomycorrhizal sister species Rhizopogon vinicolor and Rhizopogon vesiculosus (Basidiomycota: Boletales) reveals a divergence of the mating type B locus.</title>
        <authorList>
            <person name="Mujic A.B."/>
            <person name="Kuo A."/>
            <person name="Tritt A."/>
            <person name="Lipzen A."/>
            <person name="Chen C."/>
            <person name="Johnson J."/>
            <person name="Sharma A."/>
            <person name="Barry K."/>
            <person name="Grigoriev I.V."/>
            <person name="Spatafora J.W."/>
        </authorList>
    </citation>
    <scope>NUCLEOTIDE SEQUENCE [LARGE SCALE GENOMIC DNA]</scope>
    <source>
        <strain evidence="1 2">AM-OR11-056</strain>
    </source>
</reference>
<organism evidence="1 2">
    <name type="scientific">Rhizopogon vesiculosus</name>
    <dbReference type="NCBI Taxonomy" id="180088"/>
    <lineage>
        <taxon>Eukaryota</taxon>
        <taxon>Fungi</taxon>
        <taxon>Dikarya</taxon>
        <taxon>Basidiomycota</taxon>
        <taxon>Agaricomycotina</taxon>
        <taxon>Agaricomycetes</taxon>
        <taxon>Agaricomycetidae</taxon>
        <taxon>Boletales</taxon>
        <taxon>Suillineae</taxon>
        <taxon>Rhizopogonaceae</taxon>
        <taxon>Rhizopogon</taxon>
    </lineage>
</organism>
<sequence>MLLTNSSIGRTVSERVHLLSRAYQAIFCQGLMVVDANAHAHAQISAAKLAYGRKPIYGWHPSNSEEDQGEAYRVLAGKWDLLERWIGMSKLERTVARFQQV</sequence>
<proteinExistence type="predicted"/>
<protein>
    <submittedName>
        <fullName evidence="1">Uncharacterized protein</fullName>
    </submittedName>
</protein>
<accession>A0A1J8R5A1</accession>